<keyword evidence="3" id="KW-1185">Reference proteome</keyword>
<sequence length="535" mass="55363">MNELVGTGRLVRLILRRDRVLMPLWVVWIAIIPIGYVASINGLFPTAAGRQTYADESAHNAGFVALYGRLFGSSLGELVAWRAGFIPVAIGLFTILTVIRHTRMEEETGRRELLGATVVGRYAGLAAAVLTTCVANLVLGALVALGLMSQDLPAAGSWALGLEFAAAGWMFAALAAVVAQLTASARSARSIAIVVLAATYVLRLAGDISAIGSGAVSWLSWLSPIGWVQRIRPYGGDRWWPLALAVGVTAVLVWVAVALSARRDVGSGLLASRPGPASAGAGLRSPLALAWRLHRGLLLGWAVGFALLGIVFGGVAKSVGDMAQDNQTFADIVARVGGTAGVIDSDLAGSIGILGLIAAAYAIQATLKLRDEETSGHAEPVLSTATGRLRWAAGHLLFTFLGPAVALLASGLAMGITYGSTAHDVGGQVPRLVAGAMAQLPAVWVLAAIAVLLFGTLPRLSPVGWGALAACLLLFLVGGAVRLDQWVMDISPYTHLPHLPGGEVTATPLVVLTAVAAALAVVGLAGLRRRDMPTP</sequence>
<feature type="transmembrane region" description="Helical" evidence="1">
    <location>
        <begin position="436"/>
        <end position="456"/>
    </location>
</feature>
<feature type="transmembrane region" description="Helical" evidence="1">
    <location>
        <begin position="79"/>
        <end position="99"/>
    </location>
</feature>
<keyword evidence="1" id="KW-1133">Transmembrane helix</keyword>
<dbReference type="Proteomes" id="UP000642748">
    <property type="component" value="Unassembled WGS sequence"/>
</dbReference>
<feature type="transmembrane region" description="Helical" evidence="1">
    <location>
        <begin position="347"/>
        <end position="367"/>
    </location>
</feature>
<feature type="transmembrane region" description="Helical" evidence="1">
    <location>
        <begin position="239"/>
        <end position="259"/>
    </location>
</feature>
<reference evidence="2" key="1">
    <citation type="submission" date="2021-01" db="EMBL/GenBank/DDBJ databases">
        <title>Whole genome shotgun sequence of Rugosimonospora africana NBRC 104875.</title>
        <authorList>
            <person name="Komaki H."/>
            <person name="Tamura T."/>
        </authorList>
    </citation>
    <scope>NUCLEOTIDE SEQUENCE</scope>
    <source>
        <strain evidence="2">NBRC 104875</strain>
    </source>
</reference>
<feature type="transmembrane region" description="Helical" evidence="1">
    <location>
        <begin position="20"/>
        <end position="38"/>
    </location>
</feature>
<evidence type="ECO:0000313" key="2">
    <source>
        <dbReference type="EMBL" id="GIH17438.1"/>
    </source>
</evidence>
<proteinExistence type="predicted"/>
<keyword evidence="1" id="KW-0812">Transmembrane</keyword>
<feature type="transmembrane region" description="Helical" evidence="1">
    <location>
        <begin position="191"/>
        <end position="219"/>
    </location>
</feature>
<dbReference type="EMBL" id="BONZ01000055">
    <property type="protein sequence ID" value="GIH17438.1"/>
    <property type="molecule type" value="Genomic_DNA"/>
</dbReference>
<comment type="caution">
    <text evidence="2">The sequence shown here is derived from an EMBL/GenBank/DDBJ whole genome shotgun (WGS) entry which is preliminary data.</text>
</comment>
<keyword evidence="1" id="KW-0472">Membrane</keyword>
<gene>
    <name evidence="2" type="ORF">Raf01_56100</name>
</gene>
<feature type="transmembrane region" description="Helical" evidence="1">
    <location>
        <begin position="396"/>
        <end position="416"/>
    </location>
</feature>
<feature type="transmembrane region" description="Helical" evidence="1">
    <location>
        <begin position="463"/>
        <end position="483"/>
    </location>
</feature>
<feature type="transmembrane region" description="Helical" evidence="1">
    <location>
        <begin position="158"/>
        <end position="179"/>
    </location>
</feature>
<evidence type="ECO:0000256" key="1">
    <source>
        <dbReference type="SAM" id="Phobius"/>
    </source>
</evidence>
<feature type="transmembrane region" description="Helical" evidence="1">
    <location>
        <begin position="119"/>
        <end position="146"/>
    </location>
</feature>
<accession>A0A8J3QX59</accession>
<feature type="transmembrane region" description="Helical" evidence="1">
    <location>
        <begin position="297"/>
        <end position="316"/>
    </location>
</feature>
<dbReference type="AlphaFoldDB" id="A0A8J3QX59"/>
<dbReference type="RefSeq" id="WP_203920996.1">
    <property type="nucleotide sequence ID" value="NZ_BONZ01000055.1"/>
</dbReference>
<evidence type="ECO:0000313" key="3">
    <source>
        <dbReference type="Proteomes" id="UP000642748"/>
    </source>
</evidence>
<protein>
    <submittedName>
        <fullName evidence="2">Exporter of polyketide antibiotics</fullName>
    </submittedName>
</protein>
<organism evidence="2 3">
    <name type="scientific">Rugosimonospora africana</name>
    <dbReference type="NCBI Taxonomy" id="556532"/>
    <lineage>
        <taxon>Bacteria</taxon>
        <taxon>Bacillati</taxon>
        <taxon>Actinomycetota</taxon>
        <taxon>Actinomycetes</taxon>
        <taxon>Micromonosporales</taxon>
        <taxon>Micromonosporaceae</taxon>
        <taxon>Rugosimonospora</taxon>
    </lineage>
</organism>
<feature type="transmembrane region" description="Helical" evidence="1">
    <location>
        <begin position="506"/>
        <end position="527"/>
    </location>
</feature>
<name>A0A8J3QX59_9ACTN</name>